<organism evidence="3">
    <name type="scientific">marine metagenome</name>
    <dbReference type="NCBI Taxonomy" id="408172"/>
    <lineage>
        <taxon>unclassified sequences</taxon>
        <taxon>metagenomes</taxon>
        <taxon>ecological metagenomes</taxon>
    </lineage>
</organism>
<evidence type="ECO:0000313" key="3">
    <source>
        <dbReference type="EMBL" id="SVE28546.1"/>
    </source>
</evidence>
<dbReference type="PANTHER" id="PTHR43669:SF3">
    <property type="entry name" value="ALCOHOL DEHYDROGENASE, PUTATIVE (AFU_ORTHOLOGUE AFUA_3G03445)-RELATED"/>
    <property type="match status" value="1"/>
</dbReference>
<feature type="non-terminal residue" evidence="3">
    <location>
        <position position="157"/>
    </location>
</feature>
<dbReference type="PANTHER" id="PTHR43669">
    <property type="entry name" value="5-KETO-D-GLUCONATE 5-REDUCTASE"/>
    <property type="match status" value="1"/>
</dbReference>
<keyword evidence="2" id="KW-0560">Oxidoreductase</keyword>
<evidence type="ECO:0000256" key="1">
    <source>
        <dbReference type="ARBA" id="ARBA00006484"/>
    </source>
</evidence>
<dbReference type="PRINTS" id="PR00081">
    <property type="entry name" value="GDHRDH"/>
</dbReference>
<sequence>VINILEKFNMEGKTALVTGAAGLLGAEHARALLECGSSVVLTDVSEDSLDSTSKLLSQDTDIDRIFSYVMDVSNLESIKTVSEDLSAIGKRVDVLVNNAAIDPKVKGDQGVLETSRLENFPLDQWDLQMSVGLTGAFLCSQVFGSAMSNDGQGGVIL</sequence>
<dbReference type="Pfam" id="PF00106">
    <property type="entry name" value="adh_short"/>
    <property type="match status" value="1"/>
</dbReference>
<proteinExistence type="inferred from homology"/>
<dbReference type="AlphaFoldDB" id="A0A383C817"/>
<gene>
    <name evidence="3" type="ORF">METZ01_LOCUS481400</name>
</gene>
<dbReference type="InterPro" id="IPR002347">
    <property type="entry name" value="SDR_fam"/>
</dbReference>
<comment type="similarity">
    <text evidence="1">Belongs to the short-chain dehydrogenases/reductases (SDR) family.</text>
</comment>
<reference evidence="3" key="1">
    <citation type="submission" date="2018-05" db="EMBL/GenBank/DDBJ databases">
        <authorList>
            <person name="Lanie J.A."/>
            <person name="Ng W.-L."/>
            <person name="Kazmierczak K.M."/>
            <person name="Andrzejewski T.M."/>
            <person name="Davidsen T.M."/>
            <person name="Wayne K.J."/>
            <person name="Tettelin H."/>
            <person name="Glass J.I."/>
            <person name="Rusch D."/>
            <person name="Podicherti R."/>
            <person name="Tsui H.-C.T."/>
            <person name="Winkler M.E."/>
        </authorList>
    </citation>
    <scope>NUCLEOTIDE SEQUENCE</scope>
</reference>
<dbReference type="EMBL" id="UINC01206766">
    <property type="protein sequence ID" value="SVE28546.1"/>
    <property type="molecule type" value="Genomic_DNA"/>
</dbReference>
<name>A0A383C817_9ZZZZ</name>
<protein>
    <submittedName>
        <fullName evidence="3">Uncharacterized protein</fullName>
    </submittedName>
</protein>
<dbReference type="Gene3D" id="3.40.50.720">
    <property type="entry name" value="NAD(P)-binding Rossmann-like Domain"/>
    <property type="match status" value="1"/>
</dbReference>
<evidence type="ECO:0000256" key="2">
    <source>
        <dbReference type="ARBA" id="ARBA00023002"/>
    </source>
</evidence>
<dbReference type="InterPro" id="IPR036291">
    <property type="entry name" value="NAD(P)-bd_dom_sf"/>
</dbReference>
<dbReference type="SUPFAM" id="SSF51735">
    <property type="entry name" value="NAD(P)-binding Rossmann-fold domains"/>
    <property type="match status" value="1"/>
</dbReference>
<dbReference type="GO" id="GO:0016491">
    <property type="term" value="F:oxidoreductase activity"/>
    <property type="evidence" value="ECO:0007669"/>
    <property type="project" value="UniProtKB-KW"/>
</dbReference>
<accession>A0A383C817</accession>
<feature type="non-terminal residue" evidence="3">
    <location>
        <position position="1"/>
    </location>
</feature>